<dbReference type="SUPFAM" id="SSF82171">
    <property type="entry name" value="DPP6 N-terminal domain-like"/>
    <property type="match status" value="1"/>
</dbReference>
<feature type="domain" description="Dipeptidylpeptidase IV N-terminal" evidence="3">
    <location>
        <begin position="229"/>
        <end position="638"/>
    </location>
</feature>
<evidence type="ECO:0000259" key="3">
    <source>
        <dbReference type="Pfam" id="PF00930"/>
    </source>
</evidence>
<dbReference type="Proteomes" id="UP000318571">
    <property type="component" value="Chromosome 1"/>
</dbReference>
<accession>A0A553NUS8</accession>
<dbReference type="PANTHER" id="PTHR11731:SF193">
    <property type="entry name" value="DIPEPTIDYL PEPTIDASE 9"/>
    <property type="match status" value="1"/>
</dbReference>
<dbReference type="Pfam" id="PF00326">
    <property type="entry name" value="Peptidase_S9"/>
    <property type="match status" value="1"/>
</dbReference>
<dbReference type="InterPro" id="IPR001375">
    <property type="entry name" value="Peptidase_S9_cat"/>
</dbReference>
<feature type="region of interest" description="Disordered" evidence="1">
    <location>
        <begin position="1"/>
        <end position="50"/>
    </location>
</feature>
<dbReference type="OrthoDB" id="16520at2759"/>
<dbReference type="GO" id="GO:0008236">
    <property type="term" value="F:serine-type peptidase activity"/>
    <property type="evidence" value="ECO:0007669"/>
    <property type="project" value="InterPro"/>
</dbReference>
<feature type="domain" description="Peptidase S9 prolyl oligopeptidase catalytic" evidence="2">
    <location>
        <begin position="735"/>
        <end position="934"/>
    </location>
</feature>
<name>A0A553NUS8_TIGCA</name>
<evidence type="ECO:0008006" key="6">
    <source>
        <dbReference type="Google" id="ProtNLM"/>
    </source>
</evidence>
<feature type="compositionally biased region" description="Low complexity" evidence="1">
    <location>
        <begin position="7"/>
        <end position="36"/>
    </location>
</feature>
<dbReference type="SUPFAM" id="SSF53474">
    <property type="entry name" value="alpha/beta-Hydrolases"/>
    <property type="match status" value="1"/>
</dbReference>
<dbReference type="GO" id="GO:0008239">
    <property type="term" value="F:dipeptidyl-peptidase activity"/>
    <property type="evidence" value="ECO:0007669"/>
    <property type="project" value="TreeGrafter"/>
</dbReference>
<evidence type="ECO:0000313" key="4">
    <source>
        <dbReference type="EMBL" id="TRY69188.1"/>
    </source>
</evidence>
<organism evidence="4 5">
    <name type="scientific">Tigriopus californicus</name>
    <name type="common">Marine copepod</name>
    <dbReference type="NCBI Taxonomy" id="6832"/>
    <lineage>
        <taxon>Eukaryota</taxon>
        <taxon>Metazoa</taxon>
        <taxon>Ecdysozoa</taxon>
        <taxon>Arthropoda</taxon>
        <taxon>Crustacea</taxon>
        <taxon>Multicrustacea</taxon>
        <taxon>Hexanauplia</taxon>
        <taxon>Copepoda</taxon>
        <taxon>Harpacticoida</taxon>
        <taxon>Harpacticidae</taxon>
        <taxon>Tigriopus</taxon>
    </lineage>
</organism>
<dbReference type="OMA" id="VTHMTPQ"/>
<dbReference type="InterPro" id="IPR002469">
    <property type="entry name" value="Peptidase_S9B_N"/>
</dbReference>
<reference evidence="4 5" key="1">
    <citation type="journal article" date="2018" name="Nat. Ecol. Evol.">
        <title>Genomic signatures of mitonuclear coevolution across populations of Tigriopus californicus.</title>
        <authorList>
            <person name="Barreto F.S."/>
            <person name="Watson E.T."/>
            <person name="Lima T.G."/>
            <person name="Willett C.S."/>
            <person name="Edmands S."/>
            <person name="Li W."/>
            <person name="Burton R.S."/>
        </authorList>
    </citation>
    <scope>NUCLEOTIDE SEQUENCE [LARGE SCALE GENOMIC DNA]</scope>
    <source>
        <strain evidence="4 5">San Diego</strain>
    </source>
</reference>
<dbReference type="AlphaFoldDB" id="A0A553NUS8"/>
<keyword evidence="5" id="KW-1185">Reference proteome</keyword>
<dbReference type="InterPro" id="IPR050278">
    <property type="entry name" value="Serine_Prot_S9B/DPPIV"/>
</dbReference>
<evidence type="ECO:0000259" key="2">
    <source>
        <dbReference type="Pfam" id="PF00326"/>
    </source>
</evidence>
<dbReference type="PANTHER" id="PTHR11731">
    <property type="entry name" value="PROTEASE FAMILY S9B,C DIPEPTIDYL-PEPTIDASE IV-RELATED"/>
    <property type="match status" value="1"/>
</dbReference>
<evidence type="ECO:0000313" key="5">
    <source>
        <dbReference type="Proteomes" id="UP000318571"/>
    </source>
</evidence>
<dbReference type="STRING" id="6832.A0A553NUS8"/>
<proteinExistence type="predicted"/>
<gene>
    <name evidence="4" type="ORF">TCAL_12071</name>
</gene>
<protein>
    <recommendedName>
        <fullName evidence="6">Dipeptidyl peptidase 9</fullName>
    </recommendedName>
</protein>
<dbReference type="Pfam" id="PF00930">
    <property type="entry name" value="DPPIV_N"/>
    <property type="match status" value="1"/>
</dbReference>
<dbReference type="Gene3D" id="2.140.10.30">
    <property type="entry name" value="Dipeptidylpeptidase IV, N-terminal domain"/>
    <property type="match status" value="2"/>
</dbReference>
<comment type="caution">
    <text evidence="4">The sequence shown here is derived from an EMBL/GenBank/DDBJ whole genome shotgun (WGS) entry which is preliminary data.</text>
</comment>
<feature type="region of interest" description="Disordered" evidence="1">
    <location>
        <begin position="428"/>
        <end position="468"/>
    </location>
</feature>
<dbReference type="InterPro" id="IPR029058">
    <property type="entry name" value="AB_hydrolase_fold"/>
</dbReference>
<sequence>MLGAFNESGSSPGSSLRESSAAGSSSSPGRSSSPLGPRHPPTHRATDPPLARHWRTWAELRNAVRDARRAFVRPPASYSTLRTPTGFTFRRWAADGGGRRHGRTRLYFVASLVPAKESTLLYVDLDDGRPSAETAPLTWHPLIESTFRLLPMPGQISKEEQLLLERKRSVSWGLTQYEVHVESGRFVFPAAGSLYGCLDPGGSSSSGRVSPNVPLYPYEIKSFHLHSRLNPVLSPTHPDWVAFVGQGDLYVGHPPSGLECRLTHVHLGRSALAEDPLTVGLPSYVMQEEFNRYTGFWWRPFSHNHTFWILYEEVDESEVDLLRFAQSHSPEVEEFRFPRPGTNNAKSTLRIVQFTVATSKTTGSTVIEDVVHLSLKDDLQESFPYLEYIVRAGWTPNGDNIWVQLLNRKQQLLELVAISFDSFGPVNLQPHPKRRRSSPPSPSPNGVRGGDSWRGPSNGVTPTEMYPPHPTSQLPIKFQVLYTRRSDTWILVNDILTFLPSRYPSNAMSSEEIEFIMASEEANFTHLYHVVASLKHSNQSGSSARSTDDEKCLRPSIISKVPLTSGNWCVVDKQIWVDHKHDLVYFMGLKDTPLEKHLYVVSLYQPGHIRRLTTPNFSHSVTMSGDCSLFVTVFSSIESVPACQVFRISHGDSSVESISLNPMGWILQPKSLDCDYQCPEIFSHEISSGDLIYGMIFKPYTIKPGVRYPVILNIYGGPEVQLVTNTFKGMRQMRNHLLASQGYCVICIDSRGSWNRGSSFAGHLRLRMGQVELSDQVEVLKWVLENSSYMDMTRVAIHGWSYGGYLSLMGLIQYPKLFKVSIAGAPVTTWMNYDTGYTERYMDLPASNPDGYKLGSVLNHASEFPNEPNRLLIVHGLMDENVHFAHHTSQLVTQLVRFGKPYDLKVYPCERHSLRHLESSEHYETTLLNFLQDNL</sequence>
<dbReference type="Gene3D" id="3.40.50.1820">
    <property type="entry name" value="alpha/beta hydrolase"/>
    <property type="match status" value="1"/>
</dbReference>
<dbReference type="GO" id="GO:0006508">
    <property type="term" value="P:proteolysis"/>
    <property type="evidence" value="ECO:0007669"/>
    <property type="project" value="InterPro"/>
</dbReference>
<evidence type="ECO:0000256" key="1">
    <source>
        <dbReference type="SAM" id="MobiDB-lite"/>
    </source>
</evidence>
<dbReference type="EMBL" id="VCGU01000010">
    <property type="protein sequence ID" value="TRY69188.1"/>
    <property type="molecule type" value="Genomic_DNA"/>
</dbReference>